<feature type="compositionally biased region" description="Basic residues" evidence="1">
    <location>
        <begin position="99"/>
        <end position="108"/>
    </location>
</feature>
<feature type="region of interest" description="Disordered" evidence="1">
    <location>
        <begin position="246"/>
        <end position="271"/>
    </location>
</feature>
<feature type="compositionally biased region" description="Low complexity" evidence="1">
    <location>
        <begin position="27"/>
        <end position="38"/>
    </location>
</feature>
<sequence>MISASTAPKSVLTSSLSPPAPDGFPASHQSPQQQNSLPSPVPLRLCTNAWCNGVVRADSTHRRCMGCVVRDWKDRDDPERRKSNSPSVVSTALSVGKNKDRRKPKKRVSWFDGYQTDGDVSSQDQHSDKRGDHLRVCGDELSRKAEGTQEGAVEDSDTEMQDATQGSQRSGLIVRGWESGLTQFNGDEEAETSTTGALAVDQNAEAGPSSGHSSTRCAIKTCQEFLPLHYDWKCCPSCRKSSRKSRIKRMGRPMPHKRLRSDQSGSDFEKPQRDRIDLNAAFSKNQLGSYVLYDPAGLVTTGARICTNRGCRHIVPDIFEYRYKLCFPCRMRTARNARLRQAKGGREARLADGLPVENEDILLEETVPFYVQPPHELLRASLGRCAQLDCGMKLEPEKRQSLRARAKGSHNSTDPSLDFVSSICEQCTWRKLPVDARRNQPAEIHRRVRILSADRADLLPPAARVLSNPCIHSDSALTIKLPERPVPPPKPRVPGPYPEYQSLSRLIFDLQELFANYLQAQAFYCLALHQEKHAKSIPLSKFSFDGEFSAVALDYDVWSRRNEVEKYVTDVIREVERVAMVQFSSRSWAVAHGGIVTRIACRDMVPVALPRGIQADLTIPPTKEVMGELEVVVLPVDSHRCFCGQRTVVRLRLVG</sequence>
<organism evidence="2 3">
    <name type="scientific">Collybiopsis luxurians FD-317 M1</name>
    <dbReference type="NCBI Taxonomy" id="944289"/>
    <lineage>
        <taxon>Eukaryota</taxon>
        <taxon>Fungi</taxon>
        <taxon>Dikarya</taxon>
        <taxon>Basidiomycota</taxon>
        <taxon>Agaricomycotina</taxon>
        <taxon>Agaricomycetes</taxon>
        <taxon>Agaricomycetidae</taxon>
        <taxon>Agaricales</taxon>
        <taxon>Marasmiineae</taxon>
        <taxon>Omphalotaceae</taxon>
        <taxon>Collybiopsis</taxon>
        <taxon>Collybiopsis luxurians</taxon>
    </lineage>
</organism>
<evidence type="ECO:0000256" key="1">
    <source>
        <dbReference type="SAM" id="MobiDB-lite"/>
    </source>
</evidence>
<dbReference type="AlphaFoldDB" id="A0A0D0B7P4"/>
<name>A0A0D0B7P4_9AGAR</name>
<feature type="region of interest" description="Disordered" evidence="1">
    <location>
        <begin position="74"/>
        <end position="175"/>
    </location>
</feature>
<dbReference type="EMBL" id="KN834779">
    <property type="protein sequence ID" value="KIK59490.1"/>
    <property type="molecule type" value="Genomic_DNA"/>
</dbReference>
<evidence type="ECO:0000313" key="2">
    <source>
        <dbReference type="EMBL" id="KIK59490.1"/>
    </source>
</evidence>
<feature type="compositionally biased region" description="Basic residues" evidence="1">
    <location>
        <begin position="246"/>
        <end position="259"/>
    </location>
</feature>
<dbReference type="Proteomes" id="UP000053593">
    <property type="component" value="Unassembled WGS sequence"/>
</dbReference>
<keyword evidence="3" id="KW-1185">Reference proteome</keyword>
<reference evidence="2 3" key="1">
    <citation type="submission" date="2014-04" db="EMBL/GenBank/DDBJ databases">
        <title>Evolutionary Origins and Diversification of the Mycorrhizal Mutualists.</title>
        <authorList>
            <consortium name="DOE Joint Genome Institute"/>
            <consortium name="Mycorrhizal Genomics Consortium"/>
            <person name="Kohler A."/>
            <person name="Kuo A."/>
            <person name="Nagy L.G."/>
            <person name="Floudas D."/>
            <person name="Copeland A."/>
            <person name="Barry K.W."/>
            <person name="Cichocki N."/>
            <person name="Veneault-Fourrey C."/>
            <person name="LaButti K."/>
            <person name="Lindquist E.A."/>
            <person name="Lipzen A."/>
            <person name="Lundell T."/>
            <person name="Morin E."/>
            <person name="Murat C."/>
            <person name="Riley R."/>
            <person name="Ohm R."/>
            <person name="Sun H."/>
            <person name="Tunlid A."/>
            <person name="Henrissat B."/>
            <person name="Grigoriev I.V."/>
            <person name="Hibbett D.S."/>
            <person name="Martin F."/>
        </authorList>
    </citation>
    <scope>NUCLEOTIDE SEQUENCE [LARGE SCALE GENOMIC DNA]</scope>
    <source>
        <strain evidence="2 3">FD-317 M1</strain>
    </source>
</reference>
<dbReference type="OrthoDB" id="3266602at2759"/>
<dbReference type="HOGENOM" id="CLU_418589_0_0_1"/>
<feature type="region of interest" description="Disordered" evidence="1">
    <location>
        <begin position="1"/>
        <end position="39"/>
    </location>
</feature>
<proteinExistence type="predicted"/>
<accession>A0A0D0B7P4</accession>
<protein>
    <submittedName>
        <fullName evidence="2">Uncharacterized protein</fullName>
    </submittedName>
</protein>
<evidence type="ECO:0000313" key="3">
    <source>
        <dbReference type="Proteomes" id="UP000053593"/>
    </source>
</evidence>
<feature type="compositionally biased region" description="Polar residues" evidence="1">
    <location>
        <begin position="161"/>
        <end position="170"/>
    </location>
</feature>
<feature type="compositionally biased region" description="Polar residues" evidence="1">
    <location>
        <begin position="84"/>
        <end position="93"/>
    </location>
</feature>
<feature type="compositionally biased region" description="Basic and acidic residues" evidence="1">
    <location>
        <begin position="125"/>
        <end position="147"/>
    </location>
</feature>
<feature type="compositionally biased region" description="Polar residues" evidence="1">
    <location>
        <begin position="1"/>
        <end position="17"/>
    </location>
</feature>
<gene>
    <name evidence="2" type="ORF">GYMLUDRAFT_668989</name>
</gene>